<evidence type="ECO:0000313" key="2">
    <source>
        <dbReference type="EMBL" id="KAK5069979.1"/>
    </source>
</evidence>
<keyword evidence="3" id="KW-1185">Reference proteome</keyword>
<name>A0ABR0JTF2_9EURO</name>
<comment type="caution">
    <text evidence="2">The sequence shown here is derived from an EMBL/GenBank/DDBJ whole genome shotgun (WGS) entry which is preliminary data.</text>
</comment>
<feature type="compositionally biased region" description="Polar residues" evidence="1">
    <location>
        <begin position="295"/>
        <end position="309"/>
    </location>
</feature>
<feature type="region of interest" description="Disordered" evidence="1">
    <location>
        <begin position="1"/>
        <end position="57"/>
    </location>
</feature>
<organism evidence="2 3">
    <name type="scientific">Lithohypha guttulata</name>
    <dbReference type="NCBI Taxonomy" id="1690604"/>
    <lineage>
        <taxon>Eukaryota</taxon>
        <taxon>Fungi</taxon>
        <taxon>Dikarya</taxon>
        <taxon>Ascomycota</taxon>
        <taxon>Pezizomycotina</taxon>
        <taxon>Eurotiomycetes</taxon>
        <taxon>Chaetothyriomycetidae</taxon>
        <taxon>Chaetothyriales</taxon>
        <taxon>Trichomeriaceae</taxon>
        <taxon>Lithohypha</taxon>
    </lineage>
</organism>
<reference evidence="2 3" key="1">
    <citation type="submission" date="2023-08" db="EMBL/GenBank/DDBJ databases">
        <title>Black Yeasts Isolated from many extreme environments.</title>
        <authorList>
            <person name="Coleine C."/>
            <person name="Stajich J.E."/>
            <person name="Selbmann L."/>
        </authorList>
    </citation>
    <scope>NUCLEOTIDE SEQUENCE [LARGE SCALE GENOMIC DNA]</scope>
    <source>
        <strain evidence="2 3">CCFEE 5885</strain>
    </source>
</reference>
<feature type="region of interest" description="Disordered" evidence="1">
    <location>
        <begin position="221"/>
        <end position="330"/>
    </location>
</feature>
<dbReference type="EMBL" id="JAVRRG010000429">
    <property type="protein sequence ID" value="KAK5069979.1"/>
    <property type="molecule type" value="Genomic_DNA"/>
</dbReference>
<proteinExistence type="predicted"/>
<evidence type="ECO:0000313" key="3">
    <source>
        <dbReference type="Proteomes" id="UP001345013"/>
    </source>
</evidence>
<gene>
    <name evidence="2" type="ORF">LTR24_010686</name>
</gene>
<sequence length="330" mass="37276">MASQMPPPPIDSQQTIGASQTMPQTAAIPSHEDEDFDLDPNNAANQGTSKNPPGHLGDTILAEEEAAAQKTRPRTSTFSRTGRELPLHRRVPLISKDGLDLRFLLKSAEDNNGEPETDNPNSFFYAGYDDFKYKTTSGSQKFVEKDMKNFFMMNRRLLATHGGLVQDYNSLAQPQVKIMVDESALQESRAASEKYKAYAYDWRKKYKDQVKWTTEELERMNQRLQDSQDQLRQTREGRTPHFQDSTHHRRNSLSPSPDPPERRPLPRGILPAPHGLDPALDGNNGLRRDHRAGSYHTNASRPSRTTTGSGRPVRIPDPPLFDGNRAKFLQ</sequence>
<accession>A0ABR0JTF2</accession>
<evidence type="ECO:0000256" key="1">
    <source>
        <dbReference type="SAM" id="MobiDB-lite"/>
    </source>
</evidence>
<feature type="compositionally biased region" description="Low complexity" evidence="1">
    <location>
        <begin position="222"/>
        <end position="231"/>
    </location>
</feature>
<feature type="compositionally biased region" description="Polar residues" evidence="1">
    <location>
        <begin position="11"/>
        <end position="24"/>
    </location>
</feature>
<feature type="compositionally biased region" description="Basic and acidic residues" evidence="1">
    <location>
        <begin position="232"/>
        <end position="246"/>
    </location>
</feature>
<feature type="compositionally biased region" description="Pro residues" evidence="1">
    <location>
        <begin position="1"/>
        <end position="10"/>
    </location>
</feature>
<feature type="compositionally biased region" description="Polar residues" evidence="1">
    <location>
        <begin position="42"/>
        <end position="51"/>
    </location>
</feature>
<protein>
    <submittedName>
        <fullName evidence="2">Uncharacterized protein</fullName>
    </submittedName>
</protein>
<dbReference type="Proteomes" id="UP001345013">
    <property type="component" value="Unassembled WGS sequence"/>
</dbReference>